<reference evidence="9 11" key="1">
    <citation type="journal article" date="2014" name="BMC Genomics">
        <title>Oil accumulation mechanisms of the oleaginous microalga Chlorella protothecoides revealed through its genome, transcriptomes, and proteomes.</title>
        <authorList>
            <person name="Gao C."/>
            <person name="Wang Y."/>
            <person name="Shen Y."/>
            <person name="Yan D."/>
            <person name="He X."/>
            <person name="Dai J."/>
            <person name="Wu Q."/>
        </authorList>
    </citation>
    <scope>NUCLEOTIDE SEQUENCE [LARGE SCALE GENOMIC DNA]</scope>
    <source>
        <strain evidence="9 11">0710</strain>
    </source>
</reference>
<evidence type="ECO:0000313" key="10">
    <source>
        <dbReference type="EMBL" id="RMZ53496.1"/>
    </source>
</evidence>
<evidence type="ECO:0000256" key="5">
    <source>
        <dbReference type="ARBA" id="ARBA00022989"/>
    </source>
</evidence>
<name>A0A087SC00_AUXPR</name>
<dbReference type="STRING" id="3075.A0A087SC00"/>
<evidence type="ECO:0000313" key="12">
    <source>
        <dbReference type="Proteomes" id="UP000279271"/>
    </source>
</evidence>
<evidence type="ECO:0000313" key="9">
    <source>
        <dbReference type="EMBL" id="KFM23254.1"/>
    </source>
</evidence>
<keyword evidence="7 8" id="KW-0472">Membrane</keyword>
<evidence type="ECO:0000313" key="11">
    <source>
        <dbReference type="Proteomes" id="UP000028924"/>
    </source>
</evidence>
<organism evidence="9 11">
    <name type="scientific">Auxenochlorella protothecoides</name>
    <name type="common">Green microalga</name>
    <name type="synonym">Chlorella protothecoides</name>
    <dbReference type="NCBI Taxonomy" id="3075"/>
    <lineage>
        <taxon>Eukaryota</taxon>
        <taxon>Viridiplantae</taxon>
        <taxon>Chlorophyta</taxon>
        <taxon>core chlorophytes</taxon>
        <taxon>Trebouxiophyceae</taxon>
        <taxon>Chlorellales</taxon>
        <taxon>Chlorellaceae</taxon>
        <taxon>Auxenochlorella</taxon>
    </lineage>
</organism>
<evidence type="ECO:0000256" key="1">
    <source>
        <dbReference type="ARBA" id="ARBA00004434"/>
    </source>
</evidence>
<comment type="subcellular location">
    <subcellularLocation>
        <location evidence="1">Mitochondrion inner membrane</location>
        <topology evidence="1">Single-pass membrane protein</topology>
    </subcellularLocation>
</comment>
<dbReference type="Proteomes" id="UP000028924">
    <property type="component" value="Unassembled WGS sequence"/>
</dbReference>
<reference evidence="10" key="4">
    <citation type="submission" date="2018-11" db="EMBL/GenBank/DDBJ databases">
        <title>Characterization of plant carbon substrate utilization by Auxenochlorella protothecoides.</title>
        <authorList>
            <person name="Vogler B.W."/>
            <person name="Starkenburg S.R."/>
            <person name="Sudasinghe N."/>
            <person name="Schambach J.Y."/>
            <person name="Rollin J.A."/>
            <person name="Pattathil S."/>
            <person name="Barry A.N."/>
        </authorList>
    </citation>
    <scope>NUCLEOTIDE SEQUENCE [LARGE SCALE GENOMIC DNA]</scope>
    <source>
        <strain evidence="10">UTEX 25</strain>
    </source>
</reference>
<accession>A0A087SC00</accession>
<dbReference type="Pfam" id="PF14138">
    <property type="entry name" value="COX16"/>
    <property type="match status" value="1"/>
</dbReference>
<dbReference type="OrthoDB" id="5516033at2759"/>
<comment type="similarity">
    <text evidence="2">Belongs to the COX16 family.</text>
</comment>
<reference evidence="10" key="3">
    <citation type="submission" date="2018-10" db="EMBL/GenBank/DDBJ databases">
        <authorList>
            <person name="Hovde B."/>
            <person name="Zhang X."/>
        </authorList>
    </citation>
    <scope>NUCLEOTIDE SEQUENCE [LARGE SCALE GENOMIC DNA]</scope>
    <source>
        <strain evidence="10">UTEX 25</strain>
    </source>
</reference>
<evidence type="ECO:0008006" key="13">
    <source>
        <dbReference type="Google" id="ProtNLM"/>
    </source>
</evidence>
<dbReference type="EMBL" id="KL662089">
    <property type="protein sequence ID" value="KFM23254.1"/>
    <property type="molecule type" value="Genomic_DNA"/>
</dbReference>
<dbReference type="KEGG" id="apro:F751_3445"/>
<evidence type="ECO:0000256" key="2">
    <source>
        <dbReference type="ARBA" id="ARBA00008370"/>
    </source>
</evidence>
<dbReference type="InterPro" id="IPR020164">
    <property type="entry name" value="Cyt_c_Oxase_assmbl_COX16"/>
</dbReference>
<keyword evidence="5 8" id="KW-1133">Transmembrane helix</keyword>
<keyword evidence="6" id="KW-0496">Mitochondrion</keyword>
<evidence type="ECO:0000256" key="6">
    <source>
        <dbReference type="ARBA" id="ARBA00023128"/>
    </source>
</evidence>
<dbReference type="RefSeq" id="XP_011396124.1">
    <property type="nucleotide sequence ID" value="XM_011397822.1"/>
</dbReference>
<evidence type="ECO:0000256" key="4">
    <source>
        <dbReference type="ARBA" id="ARBA00022792"/>
    </source>
</evidence>
<sequence>MSKNKSFAFAKAGLPFIVLTVGGWVGLSKTIQGRIDAQEAQTKELNLHAPAAKQRSKKFDLHEEMDRLRANVDIDHYELKPVPRLPDEDE</sequence>
<feature type="transmembrane region" description="Helical" evidence="8">
    <location>
        <begin position="6"/>
        <end position="27"/>
    </location>
</feature>
<evidence type="ECO:0000256" key="8">
    <source>
        <dbReference type="SAM" id="Phobius"/>
    </source>
</evidence>
<dbReference type="GO" id="GO:0005743">
    <property type="term" value="C:mitochondrial inner membrane"/>
    <property type="evidence" value="ECO:0007669"/>
    <property type="project" value="UniProtKB-SubCell"/>
</dbReference>
<evidence type="ECO:0000256" key="3">
    <source>
        <dbReference type="ARBA" id="ARBA00022692"/>
    </source>
</evidence>
<evidence type="ECO:0000256" key="7">
    <source>
        <dbReference type="ARBA" id="ARBA00023136"/>
    </source>
</evidence>
<dbReference type="GeneID" id="23614836"/>
<proteinExistence type="inferred from homology"/>
<keyword evidence="3 8" id="KW-0812">Transmembrane</keyword>
<keyword evidence="11" id="KW-1185">Reference proteome</keyword>
<dbReference type="Proteomes" id="UP000279271">
    <property type="component" value="Unassembled WGS sequence"/>
</dbReference>
<dbReference type="AlphaFoldDB" id="A0A087SC00"/>
<keyword evidence="4" id="KW-0999">Mitochondrion inner membrane</keyword>
<dbReference type="EMBL" id="QOKY01000197">
    <property type="protein sequence ID" value="RMZ53496.1"/>
    <property type="molecule type" value="Genomic_DNA"/>
</dbReference>
<gene>
    <name evidence="10" type="ORF">APUTEX25_003318</name>
    <name evidence="9" type="ORF">F751_3445</name>
</gene>
<protein>
    <recommendedName>
        <fullName evidence="13">Cytochrome c oxidase assembly protein COX16, mitochondrial</fullName>
    </recommendedName>
</protein>
<reference evidence="12" key="2">
    <citation type="journal article" date="2018" name="Algal Res.">
        <title>Characterization of plant carbon substrate utilization by Auxenochlorella protothecoides.</title>
        <authorList>
            <person name="Vogler B.W."/>
            <person name="Starkenburg S.R."/>
            <person name="Sudasinghe N."/>
            <person name="Schambach J.Y."/>
            <person name="Rollin J.A."/>
            <person name="Pattathil S."/>
            <person name="Barry A.N."/>
        </authorList>
    </citation>
    <scope>NUCLEOTIDE SEQUENCE [LARGE SCALE GENOMIC DNA]</scope>
    <source>
        <strain evidence="12">UTEX 25</strain>
    </source>
</reference>